<organism evidence="3 4">
    <name type="scientific">Caenorhabditis nigoni</name>
    <dbReference type="NCBI Taxonomy" id="1611254"/>
    <lineage>
        <taxon>Eukaryota</taxon>
        <taxon>Metazoa</taxon>
        <taxon>Ecdysozoa</taxon>
        <taxon>Nematoda</taxon>
        <taxon>Chromadorea</taxon>
        <taxon>Rhabditida</taxon>
        <taxon>Rhabditina</taxon>
        <taxon>Rhabditomorpha</taxon>
        <taxon>Rhabditoidea</taxon>
        <taxon>Rhabditidae</taxon>
        <taxon>Peloderinae</taxon>
        <taxon>Caenorhabditis</taxon>
    </lineage>
</organism>
<dbReference type="Proteomes" id="UP000230233">
    <property type="component" value="Chromosome X"/>
</dbReference>
<sequence>MSFVWRTLTDEEEERLLTAMALDGVAPPPRESPSPRTFFENALKTVASASQVPTVPNQTSEIPNFQQMLDQLGYGTPTNHGNLLNFNDMTVPQAQTAPAAQSLPSEPVLNFGLPQVPISAGIWPTNMNSLIPTLNNQSSEQQVQKTPPGSQRKPRAPRKSKNFIDTSFIIKNLHSNTKHHETGSKISIYTIDKKILKYHIHFCFPLLFHLKMKTLILLILLLCLSYATHHRSLKCYYYDELTKEKSIEHGRTECYARYDFSAKNGYFGGTRRHNVDIKYRNSTEHCEDMMDIHLNGTARPVYICYCFKDYCNFPFTFNEFVARGRTLQPFYDD</sequence>
<evidence type="ECO:0000256" key="1">
    <source>
        <dbReference type="SAM" id="MobiDB-lite"/>
    </source>
</evidence>
<reference evidence="4" key="1">
    <citation type="submission" date="2017-10" db="EMBL/GenBank/DDBJ databases">
        <title>Rapid genome shrinkage in a self-fertile nematode reveals novel sperm competition proteins.</title>
        <authorList>
            <person name="Yin D."/>
            <person name="Schwarz E.M."/>
            <person name="Thomas C.G."/>
            <person name="Felde R.L."/>
            <person name="Korf I.F."/>
            <person name="Cutter A.D."/>
            <person name="Schartner C.M."/>
            <person name="Ralston E.J."/>
            <person name="Meyer B.J."/>
            <person name="Haag E.S."/>
        </authorList>
    </citation>
    <scope>NUCLEOTIDE SEQUENCE [LARGE SCALE GENOMIC DNA]</scope>
    <source>
        <strain evidence="4">JU1422</strain>
    </source>
</reference>
<feature type="compositionally biased region" description="Polar residues" evidence="1">
    <location>
        <begin position="131"/>
        <end position="149"/>
    </location>
</feature>
<dbReference type="EMBL" id="PDUG01000006">
    <property type="protein sequence ID" value="PIC21707.1"/>
    <property type="molecule type" value="Genomic_DNA"/>
</dbReference>
<evidence type="ECO:0000313" key="3">
    <source>
        <dbReference type="EMBL" id="PIC21707.1"/>
    </source>
</evidence>
<evidence type="ECO:0000313" key="4">
    <source>
        <dbReference type="Proteomes" id="UP000230233"/>
    </source>
</evidence>
<feature type="transmembrane region" description="Helical" evidence="2">
    <location>
        <begin position="206"/>
        <end position="227"/>
    </location>
</feature>
<name>A0A2G5T377_9PELO</name>
<accession>A0A2G5T377</accession>
<keyword evidence="4" id="KW-1185">Reference proteome</keyword>
<dbReference type="AlphaFoldDB" id="A0A2G5T377"/>
<proteinExistence type="predicted"/>
<keyword evidence="2" id="KW-0812">Transmembrane</keyword>
<keyword evidence="2" id="KW-1133">Transmembrane helix</keyword>
<gene>
    <name evidence="3" type="primary">Cnig_chr_X.g26448</name>
    <name evidence="3" type="ORF">B9Z55_026448</name>
</gene>
<feature type="region of interest" description="Disordered" evidence="1">
    <location>
        <begin position="131"/>
        <end position="159"/>
    </location>
</feature>
<dbReference type="OrthoDB" id="5891204at2759"/>
<evidence type="ECO:0000256" key="2">
    <source>
        <dbReference type="SAM" id="Phobius"/>
    </source>
</evidence>
<comment type="caution">
    <text evidence="3">The sequence shown here is derived from an EMBL/GenBank/DDBJ whole genome shotgun (WGS) entry which is preliminary data.</text>
</comment>
<keyword evidence="2" id="KW-0472">Membrane</keyword>
<protein>
    <submittedName>
        <fullName evidence="3">Uncharacterized protein</fullName>
    </submittedName>
</protein>